<name>A0A4S4MSV6_9APHY</name>
<organism evidence="4 5">
    <name type="scientific">Antrodiella citrinella</name>
    <dbReference type="NCBI Taxonomy" id="2447956"/>
    <lineage>
        <taxon>Eukaryota</taxon>
        <taxon>Fungi</taxon>
        <taxon>Dikarya</taxon>
        <taxon>Basidiomycota</taxon>
        <taxon>Agaricomycotina</taxon>
        <taxon>Agaricomycetes</taxon>
        <taxon>Polyporales</taxon>
        <taxon>Steccherinaceae</taxon>
        <taxon>Antrodiella</taxon>
    </lineage>
</organism>
<accession>A0A4S4MSV6</accession>
<evidence type="ECO:0000256" key="2">
    <source>
        <dbReference type="SAM" id="SignalP"/>
    </source>
</evidence>
<evidence type="ECO:0000313" key="5">
    <source>
        <dbReference type="Proteomes" id="UP000308730"/>
    </source>
</evidence>
<dbReference type="PANTHER" id="PTHR43433:SF5">
    <property type="entry name" value="AB HYDROLASE-1 DOMAIN-CONTAINING PROTEIN"/>
    <property type="match status" value="1"/>
</dbReference>
<proteinExistence type="predicted"/>
<dbReference type="AlphaFoldDB" id="A0A4S4MSV6"/>
<feature type="compositionally biased region" description="Polar residues" evidence="1">
    <location>
        <begin position="195"/>
        <end position="206"/>
    </location>
</feature>
<gene>
    <name evidence="4" type="ORF">EUX98_g5649</name>
</gene>
<evidence type="ECO:0000256" key="1">
    <source>
        <dbReference type="SAM" id="MobiDB-lite"/>
    </source>
</evidence>
<dbReference type="PRINTS" id="PR00111">
    <property type="entry name" value="ABHYDROLASE"/>
</dbReference>
<feature type="signal peptide" evidence="2">
    <location>
        <begin position="1"/>
        <end position="20"/>
    </location>
</feature>
<dbReference type="SUPFAM" id="SSF53474">
    <property type="entry name" value="alpha/beta-Hydrolases"/>
    <property type="match status" value="1"/>
</dbReference>
<dbReference type="InterPro" id="IPR000073">
    <property type="entry name" value="AB_hydrolase_1"/>
</dbReference>
<dbReference type="Pfam" id="PF00561">
    <property type="entry name" value="Abhydrolase_1"/>
    <property type="match status" value="1"/>
</dbReference>
<keyword evidence="5" id="KW-1185">Reference proteome</keyword>
<sequence length="329" mass="34586">MQFNFTSALVAILFATSVAASPAPNPEPQVTQCSFGLGSPCFGTGTSAPLCCQVGTCIKGVSLIHGISTPSILFKDLADELVEAGFQLLLYDVYGRGYSEAPTDVLSNNDYITQLALLLQYVGWKSTYVVGMSMGGGIAAAFTSAFPHLVNGKIVLLASAGLVAGRKLGGFEKKRHESKKDGANQVSNDADPEGTPSTLVNSTGSGPSVKLGPGADSQLRKLLASSLPGLKRIIKDTRRFGPVAGLEKAFESLATVQTAGGSLRVLVIHGTKDLVVPYTEAAKAKEITYIKEMSAKDVRLKANMRAVQGDLAAILAVNFKRMEQIAPFS</sequence>
<feature type="chain" id="PRO_5020893182" description="AB hydrolase-1 domain-containing protein" evidence="2">
    <location>
        <begin position="21"/>
        <end position="329"/>
    </location>
</feature>
<dbReference type="InterPro" id="IPR029058">
    <property type="entry name" value="AB_hydrolase_fold"/>
</dbReference>
<protein>
    <recommendedName>
        <fullName evidence="3">AB hydrolase-1 domain-containing protein</fullName>
    </recommendedName>
</protein>
<comment type="caution">
    <text evidence="4">The sequence shown here is derived from an EMBL/GenBank/DDBJ whole genome shotgun (WGS) entry which is preliminary data.</text>
</comment>
<evidence type="ECO:0000313" key="4">
    <source>
        <dbReference type="EMBL" id="THH28547.1"/>
    </source>
</evidence>
<evidence type="ECO:0000259" key="3">
    <source>
        <dbReference type="Pfam" id="PF00561"/>
    </source>
</evidence>
<keyword evidence="2" id="KW-0732">Signal</keyword>
<feature type="domain" description="AB hydrolase-1" evidence="3">
    <location>
        <begin position="63"/>
        <end position="285"/>
    </location>
</feature>
<reference evidence="4 5" key="1">
    <citation type="submission" date="2019-02" db="EMBL/GenBank/DDBJ databases">
        <title>Genome sequencing of the rare red list fungi Antrodiella citrinella (Flaviporus citrinellus).</title>
        <authorList>
            <person name="Buettner E."/>
            <person name="Kellner H."/>
        </authorList>
    </citation>
    <scope>NUCLEOTIDE SEQUENCE [LARGE SCALE GENOMIC DNA]</scope>
    <source>
        <strain evidence="4 5">DSM 108506</strain>
    </source>
</reference>
<dbReference type="Gene3D" id="3.40.50.1820">
    <property type="entry name" value="alpha/beta hydrolase"/>
    <property type="match status" value="1"/>
</dbReference>
<dbReference type="EMBL" id="SGPM01000172">
    <property type="protein sequence ID" value="THH28547.1"/>
    <property type="molecule type" value="Genomic_DNA"/>
</dbReference>
<feature type="region of interest" description="Disordered" evidence="1">
    <location>
        <begin position="173"/>
        <end position="211"/>
    </location>
</feature>
<dbReference type="Proteomes" id="UP000308730">
    <property type="component" value="Unassembled WGS sequence"/>
</dbReference>
<dbReference type="InterPro" id="IPR050471">
    <property type="entry name" value="AB_hydrolase"/>
</dbReference>
<dbReference type="PANTHER" id="PTHR43433">
    <property type="entry name" value="HYDROLASE, ALPHA/BETA FOLD FAMILY PROTEIN"/>
    <property type="match status" value="1"/>
</dbReference>
<feature type="compositionally biased region" description="Basic and acidic residues" evidence="1">
    <location>
        <begin position="173"/>
        <end position="182"/>
    </location>
</feature>
<dbReference type="OrthoDB" id="408373at2759"/>